<keyword evidence="1" id="KW-0229">DNA integration</keyword>
<dbReference type="InterPro" id="IPR006119">
    <property type="entry name" value="Resolv_N"/>
</dbReference>
<dbReference type="PROSITE" id="PS51736">
    <property type="entry name" value="RECOMBINASES_3"/>
    <property type="match status" value="1"/>
</dbReference>
<dbReference type="EMBL" id="CP012903">
    <property type="protein sequence ID" value="ALV81735.1"/>
    <property type="molecule type" value="Genomic_DNA"/>
</dbReference>
<accession>A0A0U3TXA9</accession>
<proteinExistence type="predicted"/>
<dbReference type="InterPro" id="IPR006118">
    <property type="entry name" value="Recombinase_CS"/>
</dbReference>
<evidence type="ECO:0000256" key="3">
    <source>
        <dbReference type="ARBA" id="ARBA00023172"/>
    </source>
</evidence>
<protein>
    <submittedName>
        <fullName evidence="6">Putative DNA-invertase from lambdoid prophage Rac</fullName>
    </submittedName>
</protein>
<evidence type="ECO:0000256" key="1">
    <source>
        <dbReference type="ARBA" id="ARBA00022908"/>
    </source>
</evidence>
<evidence type="ECO:0000256" key="4">
    <source>
        <dbReference type="PIRSR" id="PIRSR606118-50"/>
    </source>
</evidence>
<sequence length="196" mass="21965">MGRIFIYCRCSKVEQDTENQVMAIRNWRAEFKNIPDYRVVNETISGGVPAMQRPHFANLVNNKLEAGDSLVVLKLDRLGRDNIDIQKTISLLSEKEINLICLDLPIADLMSAEGKLMMQLFASFAEFEKSRIIERTHEGLRKAKAKGVTLGRPKGSSIHKEAIQIAKEAGLSQSKVAKHLGIGIATVKRHWNANKI</sequence>
<dbReference type="CDD" id="cd03768">
    <property type="entry name" value="SR_ResInv"/>
    <property type="match status" value="1"/>
</dbReference>
<dbReference type="Gene3D" id="3.40.50.1390">
    <property type="entry name" value="Resolvase, N-terminal catalytic domain"/>
    <property type="match status" value="1"/>
</dbReference>
<dbReference type="GO" id="GO:0003677">
    <property type="term" value="F:DNA binding"/>
    <property type="evidence" value="ECO:0007669"/>
    <property type="project" value="UniProtKB-KW"/>
</dbReference>
<dbReference type="PROSITE" id="PS00398">
    <property type="entry name" value="RECOMBINASES_2"/>
    <property type="match status" value="1"/>
</dbReference>
<name>A0A0U3TXA9_PRORE</name>
<dbReference type="GO" id="GO:0000150">
    <property type="term" value="F:DNA strand exchange activity"/>
    <property type="evidence" value="ECO:0007669"/>
    <property type="project" value="InterPro"/>
</dbReference>
<geneLocation type="plasmid" evidence="6">
    <name>pNDM15-1091</name>
</geneLocation>
<feature type="active site" description="O-(5'-phospho-DNA)-serine intermediate" evidence="4">
    <location>
        <position position="11"/>
    </location>
</feature>
<reference evidence="6" key="1">
    <citation type="submission" date="2015-10" db="EMBL/GenBank/DDBJ databases">
        <title>Colistin resistant Pseudomonas aeruginosa ST 654 with blaNDM-1 arrives in North America.</title>
        <authorList>
            <person name="Mataseje L.F."/>
            <person name="Peirano G."/>
            <person name="Church D.L."/>
            <person name="Conly J."/>
            <person name="Mulvey M.R."/>
            <person name="Pitout J.D."/>
        </authorList>
    </citation>
    <scope>NUCLEOTIDE SEQUENCE</scope>
    <source>
        <strain evidence="6">N15-01091</strain>
        <plasmid evidence="6">pNDM15-1091</plasmid>
    </source>
</reference>
<keyword evidence="2" id="KW-0238">DNA-binding</keyword>
<dbReference type="Pfam" id="PF00239">
    <property type="entry name" value="Resolvase"/>
    <property type="match status" value="1"/>
</dbReference>
<evidence type="ECO:0000259" key="5">
    <source>
        <dbReference type="PROSITE" id="PS51736"/>
    </source>
</evidence>
<feature type="domain" description="Resolvase/invertase-type recombinase catalytic" evidence="5">
    <location>
        <begin position="3"/>
        <end position="147"/>
    </location>
</feature>
<dbReference type="InterPro" id="IPR036162">
    <property type="entry name" value="Resolvase-like_N_sf"/>
</dbReference>
<dbReference type="PANTHER" id="PTHR30461">
    <property type="entry name" value="DNA-INVERTASE FROM LAMBDOID PROPHAGE"/>
    <property type="match status" value="1"/>
</dbReference>
<organism evidence="6">
    <name type="scientific">Providencia rettgeri</name>
    <dbReference type="NCBI Taxonomy" id="587"/>
    <lineage>
        <taxon>Bacteria</taxon>
        <taxon>Pseudomonadati</taxon>
        <taxon>Pseudomonadota</taxon>
        <taxon>Gammaproteobacteria</taxon>
        <taxon>Enterobacterales</taxon>
        <taxon>Morganellaceae</taxon>
        <taxon>Providencia</taxon>
    </lineage>
</organism>
<dbReference type="PANTHER" id="PTHR30461:SF2">
    <property type="entry name" value="SERINE RECOMBINASE PINE-RELATED"/>
    <property type="match status" value="1"/>
</dbReference>
<dbReference type="RefSeq" id="WP_015353860.1">
    <property type="nucleotide sequence ID" value="NZ_CP012903.1"/>
</dbReference>
<gene>
    <name evidence="6" type="primary">pinR</name>
    <name evidence="6" type="ORF">AOY08_100015</name>
</gene>
<evidence type="ECO:0000313" key="6">
    <source>
        <dbReference type="EMBL" id="ALV81735.1"/>
    </source>
</evidence>
<keyword evidence="3" id="KW-0233">DNA recombination</keyword>
<dbReference type="GO" id="GO:0015074">
    <property type="term" value="P:DNA integration"/>
    <property type="evidence" value="ECO:0007669"/>
    <property type="project" value="UniProtKB-KW"/>
</dbReference>
<dbReference type="AlphaFoldDB" id="A0A0U3TXA9"/>
<dbReference type="SUPFAM" id="SSF53041">
    <property type="entry name" value="Resolvase-like"/>
    <property type="match status" value="1"/>
</dbReference>
<keyword evidence="6" id="KW-0614">Plasmid</keyword>
<dbReference type="SMART" id="SM00857">
    <property type="entry name" value="Resolvase"/>
    <property type="match status" value="1"/>
</dbReference>
<dbReference type="InterPro" id="IPR050639">
    <property type="entry name" value="SSR_resolvase"/>
</dbReference>
<evidence type="ECO:0000256" key="2">
    <source>
        <dbReference type="ARBA" id="ARBA00023125"/>
    </source>
</evidence>